<dbReference type="GO" id="GO:0003824">
    <property type="term" value="F:catalytic activity"/>
    <property type="evidence" value="ECO:0007669"/>
    <property type="project" value="InterPro"/>
</dbReference>
<dbReference type="InterPro" id="IPR058240">
    <property type="entry name" value="rSAM_sf"/>
</dbReference>
<comment type="cofactor">
    <cofactor evidence="1">
        <name>[4Fe-4S] cluster</name>
        <dbReference type="ChEBI" id="CHEBI:49883"/>
    </cofactor>
</comment>
<protein>
    <submittedName>
        <fullName evidence="8">Anaerobic ribonucleoside-triphosphate reductase activating protein</fullName>
    </submittedName>
</protein>
<dbReference type="PANTHER" id="PTHR30352">
    <property type="entry name" value="PYRUVATE FORMATE-LYASE-ACTIVATING ENZYME"/>
    <property type="match status" value="1"/>
</dbReference>
<evidence type="ECO:0000256" key="6">
    <source>
        <dbReference type="ARBA" id="ARBA00023014"/>
    </source>
</evidence>
<dbReference type="InterPro" id="IPR007197">
    <property type="entry name" value="rSAM"/>
</dbReference>
<evidence type="ECO:0000256" key="5">
    <source>
        <dbReference type="ARBA" id="ARBA00023004"/>
    </source>
</evidence>
<evidence type="ECO:0000313" key="8">
    <source>
        <dbReference type="EMBL" id="HIQ60091.1"/>
    </source>
</evidence>
<organism evidence="8 9">
    <name type="scientific">Candidatus Enterenecus faecium</name>
    <dbReference type="NCBI Taxonomy" id="2840780"/>
    <lineage>
        <taxon>Bacteria</taxon>
        <taxon>Bacillati</taxon>
        <taxon>Bacillota</taxon>
        <taxon>Clostridia</taxon>
        <taxon>Eubacteriales</taxon>
        <taxon>Candidatus Enterenecus</taxon>
    </lineage>
</organism>
<evidence type="ECO:0000256" key="2">
    <source>
        <dbReference type="ARBA" id="ARBA00022485"/>
    </source>
</evidence>
<dbReference type="SUPFAM" id="SSF102114">
    <property type="entry name" value="Radical SAM enzymes"/>
    <property type="match status" value="1"/>
</dbReference>
<feature type="domain" description="Radical SAM core" evidence="7">
    <location>
        <begin position="13"/>
        <end position="228"/>
    </location>
</feature>
<dbReference type="PROSITE" id="PS51918">
    <property type="entry name" value="RADICAL_SAM"/>
    <property type="match status" value="1"/>
</dbReference>
<dbReference type="EMBL" id="DVFO01000003">
    <property type="protein sequence ID" value="HIQ60091.1"/>
    <property type="molecule type" value="Genomic_DNA"/>
</dbReference>
<dbReference type="SFLD" id="SFLDG01094">
    <property type="entry name" value="Uncharacterised_Radical_SAM_Su"/>
    <property type="match status" value="1"/>
</dbReference>
<name>A0A9D0YRR9_9FIRM</name>
<dbReference type="NCBIfam" id="TIGR02495">
    <property type="entry name" value="NrdG2"/>
    <property type="match status" value="1"/>
</dbReference>
<dbReference type="InterPro" id="IPR012840">
    <property type="entry name" value="NrdG2"/>
</dbReference>
<dbReference type="PANTHER" id="PTHR30352:SF13">
    <property type="entry name" value="GLYCYL-RADICAL ENZYME ACTIVATING ENZYME YJJW-RELATED"/>
    <property type="match status" value="1"/>
</dbReference>
<dbReference type="AlphaFoldDB" id="A0A9D0YRR9"/>
<keyword evidence="5" id="KW-0408">Iron</keyword>
<reference evidence="8" key="2">
    <citation type="journal article" date="2021" name="PeerJ">
        <title>Extensive microbial diversity within the chicken gut microbiome revealed by metagenomics and culture.</title>
        <authorList>
            <person name="Gilroy R."/>
            <person name="Ravi A."/>
            <person name="Getino M."/>
            <person name="Pursley I."/>
            <person name="Horton D.L."/>
            <person name="Alikhan N.F."/>
            <person name="Baker D."/>
            <person name="Gharbi K."/>
            <person name="Hall N."/>
            <person name="Watson M."/>
            <person name="Adriaenssens E.M."/>
            <person name="Foster-Nyarko E."/>
            <person name="Jarju S."/>
            <person name="Secka A."/>
            <person name="Antonio M."/>
            <person name="Oren A."/>
            <person name="Chaudhuri R.R."/>
            <person name="La Ragione R."/>
            <person name="Hildebrand F."/>
            <person name="Pallen M.J."/>
        </authorList>
    </citation>
    <scope>NUCLEOTIDE SEQUENCE</scope>
    <source>
        <strain evidence="8">ChiGjej2B2-12916</strain>
    </source>
</reference>
<dbReference type="Proteomes" id="UP000886879">
    <property type="component" value="Unassembled WGS sequence"/>
</dbReference>
<keyword evidence="4" id="KW-0479">Metal-binding</keyword>
<gene>
    <name evidence="8" type="ORF">IAD31_00595</name>
</gene>
<evidence type="ECO:0000313" key="9">
    <source>
        <dbReference type="Proteomes" id="UP000886879"/>
    </source>
</evidence>
<reference evidence="8" key="1">
    <citation type="submission" date="2020-10" db="EMBL/GenBank/DDBJ databases">
        <authorList>
            <person name="Gilroy R."/>
        </authorList>
    </citation>
    <scope>NUCLEOTIDE SEQUENCE</scope>
    <source>
        <strain evidence="8">ChiGjej2B2-12916</strain>
    </source>
</reference>
<evidence type="ECO:0000259" key="7">
    <source>
        <dbReference type="PROSITE" id="PS51918"/>
    </source>
</evidence>
<dbReference type="InterPro" id="IPR034457">
    <property type="entry name" value="Organic_radical-activating"/>
</dbReference>
<evidence type="ECO:0000256" key="3">
    <source>
        <dbReference type="ARBA" id="ARBA00022691"/>
    </source>
</evidence>
<sequence length="228" mass="25624">MTIDGFQPMTLLDFPNKVGCTVFLKGCNFRCPFCHNAPLVEGERPSPAMTLEELHHFLTRRQGLLDGVCVSGGEPLLNPQLPQLLELVKGLGYLVKVDTNGSFPQRLVELWKSGLVDYVAMDIKNCPARYAETVGVEGLDLSPIRESVSWLLEGRVDYEFRTTVVRQFHDAQSFAQIGPWIAGAKRYYLQTFTHRDTVLRPGLSAWDGETMEGFAAQMRPYVSNVEVR</sequence>
<dbReference type="Pfam" id="PF04055">
    <property type="entry name" value="Radical_SAM"/>
    <property type="match status" value="1"/>
</dbReference>
<dbReference type="Gene3D" id="3.20.20.70">
    <property type="entry name" value="Aldolase class I"/>
    <property type="match status" value="1"/>
</dbReference>
<comment type="caution">
    <text evidence="8">The sequence shown here is derived from an EMBL/GenBank/DDBJ whole genome shotgun (WGS) entry which is preliminary data.</text>
</comment>
<dbReference type="GO" id="GO:0051539">
    <property type="term" value="F:4 iron, 4 sulfur cluster binding"/>
    <property type="evidence" value="ECO:0007669"/>
    <property type="project" value="UniProtKB-KW"/>
</dbReference>
<keyword evidence="6" id="KW-0411">Iron-sulfur</keyword>
<keyword evidence="3" id="KW-0949">S-adenosyl-L-methionine</keyword>
<dbReference type="GO" id="GO:0046872">
    <property type="term" value="F:metal ion binding"/>
    <property type="evidence" value="ECO:0007669"/>
    <property type="project" value="UniProtKB-KW"/>
</dbReference>
<evidence type="ECO:0000256" key="4">
    <source>
        <dbReference type="ARBA" id="ARBA00022723"/>
    </source>
</evidence>
<dbReference type="InterPro" id="IPR013785">
    <property type="entry name" value="Aldolase_TIM"/>
</dbReference>
<keyword evidence="2" id="KW-0004">4Fe-4S</keyword>
<dbReference type="SFLD" id="SFLDS00029">
    <property type="entry name" value="Radical_SAM"/>
    <property type="match status" value="1"/>
</dbReference>
<evidence type="ECO:0000256" key="1">
    <source>
        <dbReference type="ARBA" id="ARBA00001966"/>
    </source>
</evidence>
<proteinExistence type="predicted"/>
<accession>A0A9D0YRR9</accession>
<dbReference type="CDD" id="cd01335">
    <property type="entry name" value="Radical_SAM"/>
    <property type="match status" value="1"/>
</dbReference>